<feature type="domain" description="FAS1" evidence="2">
    <location>
        <begin position="63"/>
        <end position="193"/>
    </location>
</feature>
<dbReference type="InterPro" id="IPR036378">
    <property type="entry name" value="FAS1_dom_sf"/>
</dbReference>
<proteinExistence type="predicted"/>
<evidence type="ECO:0000256" key="1">
    <source>
        <dbReference type="SAM" id="SignalP"/>
    </source>
</evidence>
<comment type="caution">
    <text evidence="3">The sequence shown here is derived from an EMBL/GenBank/DDBJ whole genome shotgun (WGS) entry which is preliminary data.</text>
</comment>
<sequence length="196" mass="20599">MRRTTLAGCGVVIALALTACSGGTEAPDELGEASKGPVESTAFGPDCADLPSEGPGSLASMAEQPFLTAVAENPGLSRLASALERSGLERELAEIDDMTVFAPVDDAFDIYPEEQVRELFDDADLLAYLIGHHVTLGEYGSRDLVEGSLPTFGGDRISTAEKDGEYTIEGYSPVVCADVRTTDATVHMVGMLLIPT</sequence>
<dbReference type="InterPro" id="IPR000782">
    <property type="entry name" value="FAS1_domain"/>
</dbReference>
<dbReference type="PROSITE" id="PS50213">
    <property type="entry name" value="FAS1"/>
    <property type="match status" value="1"/>
</dbReference>
<dbReference type="GO" id="GO:0005615">
    <property type="term" value="C:extracellular space"/>
    <property type="evidence" value="ECO:0007669"/>
    <property type="project" value="TreeGrafter"/>
</dbReference>
<protein>
    <submittedName>
        <fullName evidence="3">Fasciclin domain protein</fullName>
    </submittedName>
</protein>
<evidence type="ECO:0000259" key="2">
    <source>
        <dbReference type="PROSITE" id="PS50213"/>
    </source>
</evidence>
<evidence type="ECO:0000313" key="3">
    <source>
        <dbReference type="EMBL" id="MYR32738.1"/>
    </source>
</evidence>
<dbReference type="Gene3D" id="2.30.180.10">
    <property type="entry name" value="FAS1 domain"/>
    <property type="match status" value="1"/>
</dbReference>
<dbReference type="EMBL" id="WWHY01000001">
    <property type="protein sequence ID" value="MYR32738.1"/>
    <property type="molecule type" value="Genomic_DNA"/>
</dbReference>
<accession>A0A7K2IRY6</accession>
<name>A0A7K2IRY6_9ACTN</name>
<dbReference type="PANTHER" id="PTHR10900:SF77">
    <property type="entry name" value="FI19380P1"/>
    <property type="match status" value="1"/>
</dbReference>
<dbReference type="Proteomes" id="UP000467124">
    <property type="component" value="Unassembled WGS sequence"/>
</dbReference>
<dbReference type="InterPro" id="IPR050904">
    <property type="entry name" value="Adhesion/Biosynth-related"/>
</dbReference>
<dbReference type="SMART" id="SM00554">
    <property type="entry name" value="FAS1"/>
    <property type="match status" value="1"/>
</dbReference>
<dbReference type="AlphaFoldDB" id="A0A7K2IRY6"/>
<dbReference type="GeneID" id="91394266"/>
<organism evidence="3 4">
    <name type="scientific">Nocardiopsis alba</name>
    <dbReference type="NCBI Taxonomy" id="53437"/>
    <lineage>
        <taxon>Bacteria</taxon>
        <taxon>Bacillati</taxon>
        <taxon>Actinomycetota</taxon>
        <taxon>Actinomycetes</taxon>
        <taxon>Streptosporangiales</taxon>
        <taxon>Nocardiopsidaceae</taxon>
        <taxon>Nocardiopsis</taxon>
    </lineage>
</organism>
<reference evidence="3 4" key="1">
    <citation type="journal article" date="2019" name="Nat. Commun.">
        <title>The antimicrobial potential of Streptomyces from insect microbiomes.</title>
        <authorList>
            <person name="Chevrette M.G."/>
            <person name="Carlson C.M."/>
            <person name="Ortega H.E."/>
            <person name="Thomas C."/>
            <person name="Ananiev G.E."/>
            <person name="Barns K.J."/>
            <person name="Book A.J."/>
            <person name="Cagnazzo J."/>
            <person name="Carlos C."/>
            <person name="Flanigan W."/>
            <person name="Grubbs K.J."/>
            <person name="Horn H.A."/>
            <person name="Hoffmann F.M."/>
            <person name="Klassen J.L."/>
            <person name="Knack J.J."/>
            <person name="Lewin G.R."/>
            <person name="McDonald B.R."/>
            <person name="Muller L."/>
            <person name="Melo W.G.P."/>
            <person name="Pinto-Tomas A.A."/>
            <person name="Schmitz A."/>
            <person name="Wendt-Pienkowski E."/>
            <person name="Wildman S."/>
            <person name="Zhao M."/>
            <person name="Zhang F."/>
            <person name="Bugni T.S."/>
            <person name="Andes D.R."/>
            <person name="Pupo M.T."/>
            <person name="Currie C.R."/>
        </authorList>
    </citation>
    <scope>NUCLEOTIDE SEQUENCE [LARGE SCALE GENOMIC DNA]</scope>
    <source>
        <strain evidence="3 4">SID5840</strain>
    </source>
</reference>
<feature type="chain" id="PRO_5029625846" evidence="1">
    <location>
        <begin position="27"/>
        <end position="196"/>
    </location>
</feature>
<feature type="signal peptide" evidence="1">
    <location>
        <begin position="1"/>
        <end position="26"/>
    </location>
</feature>
<dbReference type="SUPFAM" id="SSF82153">
    <property type="entry name" value="FAS1 domain"/>
    <property type="match status" value="1"/>
</dbReference>
<dbReference type="Pfam" id="PF02469">
    <property type="entry name" value="Fasciclin"/>
    <property type="match status" value="1"/>
</dbReference>
<dbReference type="RefSeq" id="WP_042285836.1">
    <property type="nucleotide sequence ID" value="NZ_BAZE01000018.1"/>
</dbReference>
<dbReference type="PANTHER" id="PTHR10900">
    <property type="entry name" value="PERIOSTIN-RELATED"/>
    <property type="match status" value="1"/>
</dbReference>
<dbReference type="PROSITE" id="PS51257">
    <property type="entry name" value="PROKAR_LIPOPROTEIN"/>
    <property type="match status" value="1"/>
</dbReference>
<keyword evidence="1" id="KW-0732">Signal</keyword>
<evidence type="ECO:0000313" key="4">
    <source>
        <dbReference type="Proteomes" id="UP000467124"/>
    </source>
</evidence>
<gene>
    <name evidence="3" type="ORF">GTW20_10730</name>
</gene>